<accession>A0ABW3U0P7</accession>
<dbReference type="RefSeq" id="WP_381482266.1">
    <property type="nucleotide sequence ID" value="NZ_JBHTLT010000127.1"/>
</dbReference>
<proteinExistence type="predicted"/>
<evidence type="ECO:0000313" key="1">
    <source>
        <dbReference type="EMBL" id="MFD1206666.1"/>
    </source>
</evidence>
<organism evidence="1 2">
    <name type="scientific">Sporosarcina contaminans</name>
    <dbReference type="NCBI Taxonomy" id="633403"/>
    <lineage>
        <taxon>Bacteria</taxon>
        <taxon>Bacillati</taxon>
        <taxon>Bacillota</taxon>
        <taxon>Bacilli</taxon>
        <taxon>Bacillales</taxon>
        <taxon>Caryophanaceae</taxon>
        <taxon>Sporosarcina</taxon>
    </lineage>
</organism>
<dbReference type="EMBL" id="JBHTLT010000127">
    <property type="protein sequence ID" value="MFD1206666.1"/>
    <property type="molecule type" value="Genomic_DNA"/>
</dbReference>
<keyword evidence="2" id="KW-1185">Reference proteome</keyword>
<name>A0ABW3U0P7_9BACL</name>
<gene>
    <name evidence="1" type="ORF">ACFQ38_16335</name>
</gene>
<sequence>MDINLQIFVGGEKNVLRMKGVPENLADPIVRDFFQSIRQEESEKIEKKIDIPKTLDIKIPDSPNFDPIKGISEVGENFKKELSRIGEIITSRNRKLPVLGQETRSSFPISESAVVKTEEEPEHWKTGIKIEEDGTKRYRCYYRCECGAKGKRYIFIDADTVDCRVCGEPMFVELATGSVDTEGIPERDSFGNFFVAGERSE</sequence>
<dbReference type="Proteomes" id="UP001597231">
    <property type="component" value="Unassembled WGS sequence"/>
</dbReference>
<evidence type="ECO:0000313" key="2">
    <source>
        <dbReference type="Proteomes" id="UP001597231"/>
    </source>
</evidence>
<protein>
    <submittedName>
        <fullName evidence="1">Uncharacterized protein</fullName>
    </submittedName>
</protein>
<reference evidence="2" key="1">
    <citation type="journal article" date="2019" name="Int. J. Syst. Evol. Microbiol.">
        <title>The Global Catalogue of Microorganisms (GCM) 10K type strain sequencing project: providing services to taxonomists for standard genome sequencing and annotation.</title>
        <authorList>
            <consortium name="The Broad Institute Genomics Platform"/>
            <consortium name="The Broad Institute Genome Sequencing Center for Infectious Disease"/>
            <person name="Wu L."/>
            <person name="Ma J."/>
        </authorList>
    </citation>
    <scope>NUCLEOTIDE SEQUENCE [LARGE SCALE GENOMIC DNA]</scope>
    <source>
        <strain evidence="2">CCUG 53915</strain>
    </source>
</reference>
<comment type="caution">
    <text evidence="1">The sequence shown here is derived from an EMBL/GenBank/DDBJ whole genome shotgun (WGS) entry which is preliminary data.</text>
</comment>